<dbReference type="Proteomes" id="UP000229631">
    <property type="component" value="Unassembled WGS sequence"/>
</dbReference>
<dbReference type="Pfam" id="PF13399">
    <property type="entry name" value="LytR_C"/>
    <property type="match status" value="1"/>
</dbReference>
<evidence type="ECO:0000313" key="3">
    <source>
        <dbReference type="EMBL" id="PIV01178.1"/>
    </source>
</evidence>
<sequence>MKDKTSLVISITAGKLESGLVSLGEKPKVDKRKSFEWTEGTLPEVFKKIKSIYKAGTIGIVYDADVSETLEFSIPKDVTNERSFVGLKMAEKIPGILDREDWDFKVTGETKTQKQITVYAVRKDLLEKINLAAKEANLEIKTMEPMSLSEKRNSESMIGLVQKEEIPPVLEKVEEANPEIVKEVLPVILEEKKFSEKSPKKGKMFLLFSGIILLVGGLTVGGILFSQKALEGTNPPVPSETKPTSIPTIVNTAVTTPTPEITKKDLKVSVLNGSGIAGLASKAKAFLEGLGYQVVYTGNAEVFTYETTEVSIKEDKQMFLADIVKSLSEKYTLSSKNPTLDPKSEFDIVITLGKK</sequence>
<evidence type="ECO:0000313" key="4">
    <source>
        <dbReference type="Proteomes" id="UP000229631"/>
    </source>
</evidence>
<protein>
    <recommendedName>
        <fullName evidence="2">LytR/CpsA/Psr regulator C-terminal domain-containing protein</fullName>
    </recommendedName>
</protein>
<comment type="caution">
    <text evidence="3">The sequence shown here is derived from an EMBL/GenBank/DDBJ whole genome shotgun (WGS) entry which is preliminary data.</text>
</comment>
<gene>
    <name evidence="3" type="ORF">COS54_01480</name>
</gene>
<keyword evidence="1" id="KW-1133">Transmembrane helix</keyword>
<proteinExistence type="predicted"/>
<dbReference type="AlphaFoldDB" id="A0A2M7BDK3"/>
<name>A0A2M7BDK3_9BACT</name>
<dbReference type="InterPro" id="IPR027381">
    <property type="entry name" value="LytR/CpsA/Psr_C"/>
</dbReference>
<evidence type="ECO:0000256" key="1">
    <source>
        <dbReference type="SAM" id="Phobius"/>
    </source>
</evidence>
<reference evidence="4" key="1">
    <citation type="submission" date="2017-09" db="EMBL/GenBank/DDBJ databases">
        <title>Depth-based differentiation of microbial function through sediment-hosted aquifers and enrichment of novel symbionts in the deep terrestrial subsurface.</title>
        <authorList>
            <person name="Probst A.J."/>
            <person name="Ladd B."/>
            <person name="Jarett J.K."/>
            <person name="Geller-Mcgrath D.E."/>
            <person name="Sieber C.M.K."/>
            <person name="Emerson J.B."/>
            <person name="Anantharaman K."/>
            <person name="Thomas B.C."/>
            <person name="Malmstrom R."/>
            <person name="Stieglmeier M."/>
            <person name="Klingl A."/>
            <person name="Woyke T."/>
            <person name="Ryan C.M."/>
            <person name="Banfield J.F."/>
        </authorList>
    </citation>
    <scope>NUCLEOTIDE SEQUENCE [LARGE SCALE GENOMIC DNA]</scope>
</reference>
<keyword evidence="1" id="KW-0472">Membrane</keyword>
<dbReference type="EMBL" id="PEVC01000029">
    <property type="protein sequence ID" value="PIV01178.1"/>
    <property type="molecule type" value="Genomic_DNA"/>
</dbReference>
<feature type="transmembrane region" description="Helical" evidence="1">
    <location>
        <begin position="205"/>
        <end position="225"/>
    </location>
</feature>
<organism evidence="3 4">
    <name type="scientific">Candidatus Shapirobacteria bacterium CG03_land_8_20_14_0_80_39_12</name>
    <dbReference type="NCBI Taxonomy" id="1974879"/>
    <lineage>
        <taxon>Bacteria</taxon>
        <taxon>Candidatus Shapironibacteriota</taxon>
    </lineage>
</organism>
<evidence type="ECO:0000259" key="2">
    <source>
        <dbReference type="Pfam" id="PF13399"/>
    </source>
</evidence>
<dbReference type="Gene3D" id="3.30.70.2390">
    <property type="match status" value="1"/>
</dbReference>
<feature type="domain" description="LytR/CpsA/Psr regulator C-terminal" evidence="2">
    <location>
        <begin position="265"/>
        <end position="354"/>
    </location>
</feature>
<accession>A0A2M7BDK3</accession>
<keyword evidence="1" id="KW-0812">Transmembrane</keyword>